<reference evidence="3 4" key="1">
    <citation type="submission" date="2019-01" db="EMBL/GenBank/DDBJ databases">
        <authorList>
            <person name="Sayadi A."/>
        </authorList>
    </citation>
    <scope>NUCLEOTIDE SEQUENCE [LARGE SCALE GENOMIC DNA]</scope>
</reference>
<name>A0A653DBX6_CALMS</name>
<feature type="region of interest" description="Disordered" evidence="1">
    <location>
        <begin position="248"/>
        <end position="304"/>
    </location>
</feature>
<feature type="compositionally biased region" description="Basic and acidic residues" evidence="1">
    <location>
        <begin position="82"/>
        <end position="101"/>
    </location>
</feature>
<sequence length="524" mass="58377">MTMGSSMVMSIIATTALYGLCLAVQIGYREVPGLDLNLPPRDLHRDEQLPPLLPYDDYGLLPELNPPEKEDHIPETHGSPSIDHHEDSHGSSEEHSCEEFRNNNPSPKATPIYITYIRFDHPEKLHQKHLQEPPVADVPSPIVLPLFEFLPNNLPQSPDTYPSKNLEPVGKHELLSGDYSRKQSADPASLSISSSDKTQETLEHGSGVPSPFKPFQLNEQQLPHDLSFHNIPSDSPVKQYHKALSTLEEFSPKDPSSFLPSESDEKNHIQELSPASLLTSSSDKTEGTLGNSPGKPSASQSPSKPFHLIEEQLPYDILSNHSPFPPDSPVNTYHKMLSTSEEFSPKGPVYSLDTSKSDKTNYGQEVLDQEHIEAGGFIPIFPKSLQSGYNTFPLEELSSKAPDDFDITAPQPEAPLMEAFDVQQFYPIRSNVHLDIDSFGKEKPHTKPKADFLMDPSNPLGLAEENEDEQLVDSESLEPMDGGFKKRSVPDDKSQELSGKRERRGTKCSECKPFKTNHWQDPPI</sequence>
<feature type="chain" id="PRO_5025011008" evidence="2">
    <location>
        <begin position="24"/>
        <end position="524"/>
    </location>
</feature>
<evidence type="ECO:0000256" key="2">
    <source>
        <dbReference type="SAM" id="SignalP"/>
    </source>
</evidence>
<feature type="signal peptide" evidence="2">
    <location>
        <begin position="1"/>
        <end position="23"/>
    </location>
</feature>
<gene>
    <name evidence="3" type="ORF">CALMAC_LOCUS16281</name>
</gene>
<evidence type="ECO:0000313" key="4">
    <source>
        <dbReference type="Proteomes" id="UP000410492"/>
    </source>
</evidence>
<evidence type="ECO:0000313" key="3">
    <source>
        <dbReference type="EMBL" id="VEN57709.1"/>
    </source>
</evidence>
<keyword evidence="4" id="KW-1185">Reference proteome</keyword>
<feature type="compositionally biased region" description="Basic and acidic residues" evidence="1">
    <location>
        <begin position="439"/>
        <end position="452"/>
    </location>
</feature>
<feature type="region of interest" description="Disordered" evidence="1">
    <location>
        <begin position="439"/>
        <end position="524"/>
    </location>
</feature>
<organism evidence="3 4">
    <name type="scientific">Callosobruchus maculatus</name>
    <name type="common">Southern cowpea weevil</name>
    <name type="synonym">Pulse bruchid</name>
    <dbReference type="NCBI Taxonomy" id="64391"/>
    <lineage>
        <taxon>Eukaryota</taxon>
        <taxon>Metazoa</taxon>
        <taxon>Ecdysozoa</taxon>
        <taxon>Arthropoda</taxon>
        <taxon>Hexapoda</taxon>
        <taxon>Insecta</taxon>
        <taxon>Pterygota</taxon>
        <taxon>Neoptera</taxon>
        <taxon>Endopterygota</taxon>
        <taxon>Coleoptera</taxon>
        <taxon>Polyphaga</taxon>
        <taxon>Cucujiformia</taxon>
        <taxon>Chrysomeloidea</taxon>
        <taxon>Chrysomelidae</taxon>
        <taxon>Bruchinae</taxon>
        <taxon>Bruchini</taxon>
        <taxon>Callosobruchus</taxon>
    </lineage>
</organism>
<dbReference type="Proteomes" id="UP000410492">
    <property type="component" value="Unassembled WGS sequence"/>
</dbReference>
<dbReference type="AlphaFoldDB" id="A0A653DBX6"/>
<protein>
    <submittedName>
        <fullName evidence="3">Uncharacterized protein</fullName>
    </submittedName>
</protein>
<feature type="compositionally biased region" description="Basic and acidic residues" evidence="1">
    <location>
        <begin position="66"/>
        <end position="75"/>
    </location>
</feature>
<feature type="region of interest" description="Disordered" evidence="1">
    <location>
        <begin position="179"/>
        <end position="216"/>
    </location>
</feature>
<proteinExistence type="predicted"/>
<evidence type="ECO:0000256" key="1">
    <source>
        <dbReference type="SAM" id="MobiDB-lite"/>
    </source>
</evidence>
<feature type="compositionally biased region" description="Acidic residues" evidence="1">
    <location>
        <begin position="464"/>
        <end position="478"/>
    </location>
</feature>
<feature type="compositionally biased region" description="Low complexity" evidence="1">
    <location>
        <begin position="54"/>
        <end position="63"/>
    </location>
</feature>
<dbReference type="EMBL" id="CAACVG010011276">
    <property type="protein sequence ID" value="VEN57709.1"/>
    <property type="molecule type" value="Genomic_DNA"/>
</dbReference>
<keyword evidence="2" id="KW-0732">Signal</keyword>
<feature type="compositionally biased region" description="Basic and acidic residues" evidence="1">
    <location>
        <begin position="488"/>
        <end position="513"/>
    </location>
</feature>
<dbReference type="OrthoDB" id="10619616at2759"/>
<accession>A0A653DBX6</accession>
<feature type="compositionally biased region" description="Low complexity" evidence="1">
    <location>
        <begin position="185"/>
        <end position="196"/>
    </location>
</feature>
<feature type="region of interest" description="Disordered" evidence="1">
    <location>
        <begin position="54"/>
        <end position="108"/>
    </location>
</feature>